<dbReference type="PANTHER" id="PTHR47481:SF41">
    <property type="entry name" value="COPIA-LIKE POLYPROTEIN_RETROTRANSPOSON"/>
    <property type="match status" value="1"/>
</dbReference>
<dbReference type="PANTHER" id="PTHR47481">
    <property type="match status" value="1"/>
</dbReference>
<organism evidence="1 2">
    <name type="scientific">Tanacetum coccineum</name>
    <dbReference type="NCBI Taxonomy" id="301880"/>
    <lineage>
        <taxon>Eukaryota</taxon>
        <taxon>Viridiplantae</taxon>
        <taxon>Streptophyta</taxon>
        <taxon>Embryophyta</taxon>
        <taxon>Tracheophyta</taxon>
        <taxon>Spermatophyta</taxon>
        <taxon>Magnoliopsida</taxon>
        <taxon>eudicotyledons</taxon>
        <taxon>Gunneridae</taxon>
        <taxon>Pentapetalae</taxon>
        <taxon>asterids</taxon>
        <taxon>campanulids</taxon>
        <taxon>Asterales</taxon>
        <taxon>Asteraceae</taxon>
        <taxon>Asteroideae</taxon>
        <taxon>Anthemideae</taxon>
        <taxon>Anthemidinae</taxon>
        <taxon>Tanacetum</taxon>
    </lineage>
</organism>
<reference evidence="1" key="1">
    <citation type="journal article" date="2022" name="Int. J. Mol. Sci.">
        <title>Draft Genome of Tanacetum Coccineum: Genomic Comparison of Closely Related Tanacetum-Family Plants.</title>
        <authorList>
            <person name="Yamashiro T."/>
            <person name="Shiraishi A."/>
            <person name="Nakayama K."/>
            <person name="Satake H."/>
        </authorList>
    </citation>
    <scope>NUCLEOTIDE SEQUENCE</scope>
</reference>
<evidence type="ECO:0000313" key="1">
    <source>
        <dbReference type="EMBL" id="GJT96783.1"/>
    </source>
</evidence>
<keyword evidence="2" id="KW-1185">Reference proteome</keyword>
<evidence type="ECO:0008006" key="3">
    <source>
        <dbReference type="Google" id="ProtNLM"/>
    </source>
</evidence>
<name>A0ABQ5I9I6_9ASTR</name>
<proteinExistence type="predicted"/>
<gene>
    <name evidence="1" type="ORF">Tco_1092301</name>
</gene>
<dbReference type="EMBL" id="BQNB010020513">
    <property type="protein sequence ID" value="GJT96783.1"/>
    <property type="molecule type" value="Genomic_DNA"/>
</dbReference>
<evidence type="ECO:0000313" key="2">
    <source>
        <dbReference type="Proteomes" id="UP001151760"/>
    </source>
</evidence>
<accession>A0ABQ5I9I6</accession>
<dbReference type="Proteomes" id="UP001151760">
    <property type="component" value="Unassembled WGS sequence"/>
</dbReference>
<sequence length="132" mass="14671">MVKSWIFLTLAETLQGRLIKTNPTTTKAAWKHVETIFLDYKCTITITLKDELRVIQMGDLSVVAYFRKIESIVTLLNDLGSPMSDGNDVSYAMYGLTYGGVASHPQAALQRQDTLLPQAFNTMALQDPTNGK</sequence>
<comment type="caution">
    <text evidence="1">The sequence shown here is derived from an EMBL/GenBank/DDBJ whole genome shotgun (WGS) entry which is preliminary data.</text>
</comment>
<reference evidence="1" key="2">
    <citation type="submission" date="2022-01" db="EMBL/GenBank/DDBJ databases">
        <authorList>
            <person name="Yamashiro T."/>
            <person name="Shiraishi A."/>
            <person name="Satake H."/>
            <person name="Nakayama K."/>
        </authorList>
    </citation>
    <scope>NUCLEOTIDE SEQUENCE</scope>
</reference>
<protein>
    <recommendedName>
        <fullName evidence="3">Retrotransposon gag domain-containing protein</fullName>
    </recommendedName>
</protein>